<evidence type="ECO:0000256" key="9">
    <source>
        <dbReference type="ARBA" id="ARBA00023052"/>
    </source>
</evidence>
<dbReference type="PANTHER" id="PTHR48084">
    <property type="entry name" value="2-OXOGLUTARATE OXIDOREDUCTASE SUBUNIT KORB-RELATED"/>
    <property type="match status" value="1"/>
</dbReference>
<dbReference type="Gene3D" id="3.40.50.970">
    <property type="match status" value="1"/>
</dbReference>
<evidence type="ECO:0000256" key="5">
    <source>
        <dbReference type="ARBA" id="ARBA00022842"/>
    </source>
</evidence>
<keyword evidence="13" id="KW-1185">Reference proteome</keyword>
<reference evidence="12 13" key="1">
    <citation type="submission" date="2019-03" db="EMBL/GenBank/DDBJ databases">
        <title>Genomic Encyclopedia of Type Strains, Phase IV (KMG-IV): sequencing the most valuable type-strain genomes for metagenomic binning, comparative biology and taxonomic classification.</title>
        <authorList>
            <person name="Goeker M."/>
        </authorList>
    </citation>
    <scope>NUCLEOTIDE SEQUENCE [LARGE SCALE GENOMIC DNA]</scope>
    <source>
        <strain evidence="12 13">DSM 19377</strain>
    </source>
</reference>
<dbReference type="EMBL" id="SLXK01000002">
    <property type="protein sequence ID" value="TCP31701.1"/>
    <property type="molecule type" value="Genomic_DNA"/>
</dbReference>
<dbReference type="NCBIfam" id="TIGR02177">
    <property type="entry name" value="PorB_KorB"/>
    <property type="match status" value="1"/>
</dbReference>
<keyword evidence="7" id="KW-0408">Iron</keyword>
<dbReference type="Proteomes" id="UP000295416">
    <property type="component" value="Unassembled WGS sequence"/>
</dbReference>
<keyword evidence="9" id="KW-0786">Thiamine pyrophosphate</keyword>
<dbReference type="InterPro" id="IPR011896">
    <property type="entry name" value="OFOB"/>
</dbReference>
<dbReference type="InterPro" id="IPR051457">
    <property type="entry name" value="2-oxoacid:Fd_oxidoreductase"/>
</dbReference>
<dbReference type="RefSeq" id="WP_132743340.1">
    <property type="nucleotide sequence ID" value="NZ_SLXK01000002.1"/>
</dbReference>
<keyword evidence="8" id="KW-0411">Iron-sulfur</keyword>
<dbReference type="SUPFAM" id="SSF52518">
    <property type="entry name" value="Thiamin diphosphate-binding fold (THDP-binding)"/>
    <property type="match status" value="1"/>
</dbReference>
<feature type="domain" description="Thiamine pyrophosphate enzyme TPP-binding" evidence="10">
    <location>
        <begin position="49"/>
        <end position="196"/>
    </location>
</feature>
<comment type="cofactor">
    <cofactor evidence="3">
        <name>[4Fe-4S] cluster</name>
        <dbReference type="ChEBI" id="CHEBI:49883"/>
    </cofactor>
</comment>
<feature type="domain" description="Pyruvate ferredoxin oxidoreductase beta subunit C-terminal" evidence="11">
    <location>
        <begin position="200"/>
        <end position="265"/>
    </location>
</feature>
<evidence type="ECO:0000256" key="2">
    <source>
        <dbReference type="ARBA" id="ARBA00001964"/>
    </source>
</evidence>
<dbReference type="GO" id="GO:0051536">
    <property type="term" value="F:iron-sulfur cluster binding"/>
    <property type="evidence" value="ECO:0007669"/>
    <property type="project" value="UniProtKB-KW"/>
</dbReference>
<evidence type="ECO:0000256" key="3">
    <source>
        <dbReference type="ARBA" id="ARBA00001966"/>
    </source>
</evidence>
<dbReference type="GO" id="GO:0030976">
    <property type="term" value="F:thiamine pyrophosphate binding"/>
    <property type="evidence" value="ECO:0007669"/>
    <property type="project" value="InterPro"/>
</dbReference>
<comment type="caution">
    <text evidence="12">The sequence shown here is derived from an EMBL/GenBank/DDBJ whole genome shotgun (WGS) entry which is preliminary data.</text>
</comment>
<evidence type="ECO:0000256" key="1">
    <source>
        <dbReference type="ARBA" id="ARBA00001946"/>
    </source>
</evidence>
<dbReference type="AlphaFoldDB" id="A0A4R2PC93"/>
<keyword evidence="4" id="KW-0479">Metal-binding</keyword>
<dbReference type="GO" id="GO:0016625">
    <property type="term" value="F:oxidoreductase activity, acting on the aldehyde or oxo group of donors, iron-sulfur protein as acceptor"/>
    <property type="evidence" value="ECO:0007669"/>
    <property type="project" value="UniProtKB-ARBA"/>
</dbReference>
<keyword evidence="5" id="KW-0460">Magnesium</keyword>
<evidence type="ECO:0000313" key="13">
    <source>
        <dbReference type="Proteomes" id="UP000295416"/>
    </source>
</evidence>
<evidence type="ECO:0000313" key="12">
    <source>
        <dbReference type="EMBL" id="TCP31701.1"/>
    </source>
</evidence>
<dbReference type="GO" id="GO:0046872">
    <property type="term" value="F:metal ion binding"/>
    <property type="evidence" value="ECO:0007669"/>
    <property type="project" value="UniProtKB-KW"/>
</dbReference>
<protein>
    <submittedName>
        <fullName evidence="12">2-oxoglutarate ferredoxin oxidoreductase subunit beta</fullName>
    </submittedName>
</protein>
<keyword evidence="6" id="KW-0560">Oxidoreductase</keyword>
<comment type="cofactor">
    <cofactor evidence="2">
        <name>thiamine diphosphate</name>
        <dbReference type="ChEBI" id="CHEBI:58937"/>
    </cofactor>
</comment>
<evidence type="ECO:0000256" key="6">
    <source>
        <dbReference type="ARBA" id="ARBA00023002"/>
    </source>
</evidence>
<dbReference type="Pfam" id="PF02775">
    <property type="entry name" value="TPP_enzyme_C"/>
    <property type="match status" value="1"/>
</dbReference>
<dbReference type="GO" id="GO:0045333">
    <property type="term" value="P:cellular respiration"/>
    <property type="evidence" value="ECO:0007669"/>
    <property type="project" value="UniProtKB-ARBA"/>
</dbReference>
<evidence type="ECO:0000256" key="4">
    <source>
        <dbReference type="ARBA" id="ARBA00022723"/>
    </source>
</evidence>
<sequence length="289" mass="31647">MSATFKDFRNNVKPNWCPGCGDFSVQASIQRAAANLSLTPETLTIISGIGCSGRISGYINAYGLHGIHGRALPIAQGVKMGNRDMTVIAAGGDGDGFAIGLGHTIHAIRRNIDITYIVMDNQIYGLTKGQTSPRSAEGFQTKSTPAGSIESSLSVMQMALTAGATFVAQGFSSEVKDLTSLIEQGIQHKGFSLINVFSPCVTYNKINTYDWFKENLIKLSEIDGYHPSNRIMAMETLMKHNDLVMGIIYQDKEKYSYQELLNGYSKEPLAYSRLNLGRETFDNLVAEFM</sequence>
<dbReference type="PANTHER" id="PTHR48084:SF4">
    <property type="entry name" value="2-OXOGLUTARATE OXIDOREDUCTASE SUBUNIT KORB"/>
    <property type="match status" value="1"/>
</dbReference>
<evidence type="ECO:0000259" key="10">
    <source>
        <dbReference type="Pfam" id="PF02775"/>
    </source>
</evidence>
<dbReference type="InterPro" id="IPR032686">
    <property type="entry name" value="PFO_beta_C"/>
</dbReference>
<dbReference type="CDD" id="cd03375">
    <property type="entry name" value="TPP_OGFOR"/>
    <property type="match status" value="1"/>
</dbReference>
<dbReference type="InterPro" id="IPR011766">
    <property type="entry name" value="TPP_enzyme_TPP-bd"/>
</dbReference>
<evidence type="ECO:0000259" key="11">
    <source>
        <dbReference type="Pfam" id="PF12367"/>
    </source>
</evidence>
<proteinExistence type="predicted"/>
<dbReference type="FunFam" id="3.40.50.970:FF:000049">
    <property type="entry name" value="2-oxoglutarate ferredoxin oxidoreductase subunit beta"/>
    <property type="match status" value="1"/>
</dbReference>
<evidence type="ECO:0000256" key="7">
    <source>
        <dbReference type="ARBA" id="ARBA00023004"/>
    </source>
</evidence>
<evidence type="ECO:0000256" key="8">
    <source>
        <dbReference type="ARBA" id="ARBA00023014"/>
    </source>
</evidence>
<dbReference type="Pfam" id="PF12367">
    <property type="entry name" value="PFO_beta_C"/>
    <property type="match status" value="1"/>
</dbReference>
<organism evidence="12 13">
    <name type="scientific">Scopulibacillus darangshiensis</name>
    <dbReference type="NCBI Taxonomy" id="442528"/>
    <lineage>
        <taxon>Bacteria</taxon>
        <taxon>Bacillati</taxon>
        <taxon>Bacillota</taxon>
        <taxon>Bacilli</taxon>
        <taxon>Bacillales</taxon>
        <taxon>Sporolactobacillaceae</taxon>
        <taxon>Scopulibacillus</taxon>
    </lineage>
</organism>
<name>A0A4R2PC93_9BACL</name>
<gene>
    <name evidence="12" type="ORF">EV207_102192</name>
</gene>
<dbReference type="OrthoDB" id="9775140at2"/>
<accession>A0A4R2PC93</accession>
<dbReference type="InterPro" id="IPR029061">
    <property type="entry name" value="THDP-binding"/>
</dbReference>
<comment type="cofactor">
    <cofactor evidence="1">
        <name>Mg(2+)</name>
        <dbReference type="ChEBI" id="CHEBI:18420"/>
    </cofactor>
</comment>